<dbReference type="AlphaFoldDB" id="A0A074VY58"/>
<accession>A0A074VY58</accession>
<name>A0A074VY58_AURM1</name>
<evidence type="ECO:0000313" key="2">
    <source>
        <dbReference type="EMBL" id="KEQ65745.1"/>
    </source>
</evidence>
<protein>
    <submittedName>
        <fullName evidence="2">Uncharacterized protein</fullName>
    </submittedName>
</protein>
<dbReference type="EMBL" id="KL584826">
    <property type="protein sequence ID" value="KEQ65745.1"/>
    <property type="molecule type" value="Genomic_DNA"/>
</dbReference>
<dbReference type="RefSeq" id="XP_040882768.1">
    <property type="nucleotide sequence ID" value="XM_041020310.1"/>
</dbReference>
<proteinExistence type="predicted"/>
<evidence type="ECO:0000313" key="3">
    <source>
        <dbReference type="Proteomes" id="UP000030672"/>
    </source>
</evidence>
<dbReference type="Proteomes" id="UP000030672">
    <property type="component" value="Unassembled WGS sequence"/>
</dbReference>
<reference evidence="2 3" key="1">
    <citation type="journal article" date="2014" name="BMC Genomics">
        <title>Genome sequencing of four Aureobasidium pullulans varieties: biotechnological potential, stress tolerance, and description of new species.</title>
        <authorList>
            <person name="Gostin Ar C."/>
            <person name="Ohm R.A."/>
            <person name="Kogej T."/>
            <person name="Sonjak S."/>
            <person name="Turk M."/>
            <person name="Zajc J."/>
            <person name="Zalar P."/>
            <person name="Grube M."/>
            <person name="Sun H."/>
            <person name="Han J."/>
            <person name="Sharma A."/>
            <person name="Chiniquy J."/>
            <person name="Ngan C.Y."/>
            <person name="Lipzen A."/>
            <person name="Barry K."/>
            <person name="Grigoriev I.V."/>
            <person name="Gunde-Cimerman N."/>
        </authorList>
    </citation>
    <scope>NUCLEOTIDE SEQUENCE [LARGE SCALE GENOMIC DNA]</scope>
    <source>
        <strain evidence="2 3">CBS 110374</strain>
    </source>
</reference>
<keyword evidence="1" id="KW-0175">Coiled coil</keyword>
<evidence type="ECO:0000256" key="1">
    <source>
        <dbReference type="SAM" id="Coils"/>
    </source>
</evidence>
<sequence length="184" mass="21192">MDKDSVRRIIQGVEKKLEQLSEILEDHEERCERDPDVTFDPRPCLSLIEKLRNDLEEDGDTAAENASEMIHQISDRVIKDTVDRLPDAMRSNAPPFQLAKNMADQFFEGPEGDQRRRSIERKLKEKFGWENLHDSNHFGGAFGHFMYESLFKDALMHYEAEVKQAAREHAADALKAMVATMTLT</sequence>
<gene>
    <name evidence="2" type="ORF">M437DRAFT_41075</name>
</gene>
<organism evidence="2 3">
    <name type="scientific">Aureobasidium melanogenum (strain CBS 110374)</name>
    <name type="common">Aureobasidium pullulans var. melanogenum</name>
    <dbReference type="NCBI Taxonomy" id="1043003"/>
    <lineage>
        <taxon>Eukaryota</taxon>
        <taxon>Fungi</taxon>
        <taxon>Dikarya</taxon>
        <taxon>Ascomycota</taxon>
        <taxon>Pezizomycotina</taxon>
        <taxon>Dothideomycetes</taxon>
        <taxon>Dothideomycetidae</taxon>
        <taxon>Dothideales</taxon>
        <taxon>Saccotheciaceae</taxon>
        <taxon>Aureobasidium</taxon>
    </lineage>
</organism>
<feature type="coiled-coil region" evidence="1">
    <location>
        <begin position="3"/>
        <end position="30"/>
    </location>
</feature>
<dbReference type="HOGENOM" id="CLU_1467879_0_0_1"/>
<keyword evidence="3" id="KW-1185">Reference proteome</keyword>
<dbReference type="GeneID" id="63913683"/>